<accession>A0ABN0UE30</accession>
<evidence type="ECO:0000313" key="2">
    <source>
        <dbReference type="EMBL" id="GAA0247277.1"/>
    </source>
</evidence>
<sequence>MRRAMMMVFASLLAMGDVAVVAAMPTTPPADVPSATPAPQVHVIVVDTMAYGPMPTGVRAGDIIEWVNRGILEHTATARDGRFDIDLKPGATVRMKATAGTVEVYCKFHPTMVATLVVK</sequence>
<dbReference type="Proteomes" id="UP001500657">
    <property type="component" value="Unassembled WGS sequence"/>
</dbReference>
<dbReference type="Gene3D" id="2.60.40.420">
    <property type="entry name" value="Cupredoxins - blue copper proteins"/>
    <property type="match status" value="1"/>
</dbReference>
<dbReference type="InterPro" id="IPR008972">
    <property type="entry name" value="Cupredoxin"/>
</dbReference>
<dbReference type="RefSeq" id="WP_343881028.1">
    <property type="nucleotide sequence ID" value="NZ_BAAAFO010000002.1"/>
</dbReference>
<keyword evidence="3" id="KW-1185">Reference proteome</keyword>
<evidence type="ECO:0000256" key="1">
    <source>
        <dbReference type="SAM" id="SignalP"/>
    </source>
</evidence>
<reference evidence="2 3" key="1">
    <citation type="journal article" date="2019" name="Int. J. Syst. Evol. Microbiol.">
        <title>The Global Catalogue of Microorganisms (GCM) 10K type strain sequencing project: providing services to taxonomists for standard genome sequencing and annotation.</title>
        <authorList>
            <consortium name="The Broad Institute Genomics Platform"/>
            <consortium name="The Broad Institute Genome Sequencing Center for Infectious Disease"/>
            <person name="Wu L."/>
            <person name="Ma J."/>
        </authorList>
    </citation>
    <scope>NUCLEOTIDE SEQUENCE [LARGE SCALE GENOMIC DNA]</scope>
    <source>
        <strain evidence="2 3">JCM 16242</strain>
    </source>
</reference>
<comment type="caution">
    <text evidence="2">The sequence shown here is derived from an EMBL/GenBank/DDBJ whole genome shotgun (WGS) entry which is preliminary data.</text>
</comment>
<evidence type="ECO:0008006" key="4">
    <source>
        <dbReference type="Google" id="ProtNLM"/>
    </source>
</evidence>
<protein>
    <recommendedName>
        <fullName evidence="4">Plasmid stabilization protein</fullName>
    </recommendedName>
</protein>
<gene>
    <name evidence="2" type="ORF">GCM10009126_11020</name>
</gene>
<proteinExistence type="predicted"/>
<keyword evidence="1" id="KW-0732">Signal</keyword>
<feature type="chain" id="PRO_5045632730" description="Plasmid stabilization protein" evidence="1">
    <location>
        <begin position="23"/>
        <end position="119"/>
    </location>
</feature>
<feature type="signal peptide" evidence="1">
    <location>
        <begin position="1"/>
        <end position="22"/>
    </location>
</feature>
<dbReference type="EMBL" id="BAAAFO010000002">
    <property type="protein sequence ID" value="GAA0247277.1"/>
    <property type="molecule type" value="Genomic_DNA"/>
</dbReference>
<organism evidence="2 3">
    <name type="scientific">Rhodanobacter caeni</name>
    <dbReference type="NCBI Taxonomy" id="657654"/>
    <lineage>
        <taxon>Bacteria</taxon>
        <taxon>Pseudomonadati</taxon>
        <taxon>Pseudomonadota</taxon>
        <taxon>Gammaproteobacteria</taxon>
        <taxon>Lysobacterales</taxon>
        <taxon>Rhodanobacteraceae</taxon>
        <taxon>Rhodanobacter</taxon>
    </lineage>
</organism>
<name>A0ABN0UE30_9GAMM</name>
<evidence type="ECO:0000313" key="3">
    <source>
        <dbReference type="Proteomes" id="UP001500657"/>
    </source>
</evidence>
<dbReference type="SUPFAM" id="SSF49503">
    <property type="entry name" value="Cupredoxins"/>
    <property type="match status" value="1"/>
</dbReference>